<keyword evidence="3 5" id="KW-0067">ATP-binding</keyword>
<dbReference type="InterPro" id="IPR017911">
    <property type="entry name" value="MacB-like_ATP-bd"/>
</dbReference>
<dbReference type="GO" id="GO:0005524">
    <property type="term" value="F:ATP binding"/>
    <property type="evidence" value="ECO:0007669"/>
    <property type="project" value="UniProtKB-KW"/>
</dbReference>
<dbReference type="CDD" id="cd03255">
    <property type="entry name" value="ABC_MJ0796_LolCDE_FtsE"/>
    <property type="match status" value="1"/>
</dbReference>
<keyword evidence="6" id="KW-1185">Reference proteome</keyword>
<evidence type="ECO:0000256" key="1">
    <source>
        <dbReference type="ARBA" id="ARBA00022448"/>
    </source>
</evidence>
<dbReference type="PROSITE" id="PS50893">
    <property type="entry name" value="ABC_TRANSPORTER_2"/>
    <property type="match status" value="1"/>
</dbReference>
<dbReference type="PANTHER" id="PTHR24220">
    <property type="entry name" value="IMPORT ATP-BINDING PROTEIN"/>
    <property type="match status" value="1"/>
</dbReference>
<evidence type="ECO:0000256" key="3">
    <source>
        <dbReference type="ARBA" id="ARBA00022840"/>
    </source>
</evidence>
<evidence type="ECO:0000313" key="5">
    <source>
        <dbReference type="EMBL" id="GAB0057138.1"/>
    </source>
</evidence>
<dbReference type="InterPro" id="IPR027417">
    <property type="entry name" value="P-loop_NTPase"/>
</dbReference>
<dbReference type="InterPro" id="IPR017871">
    <property type="entry name" value="ABC_transporter-like_CS"/>
</dbReference>
<feature type="domain" description="ABC transporter" evidence="4">
    <location>
        <begin position="17"/>
        <end position="240"/>
    </location>
</feature>
<dbReference type="Pfam" id="PF00005">
    <property type="entry name" value="ABC_tran"/>
    <property type="match status" value="1"/>
</dbReference>
<protein>
    <submittedName>
        <fullName evidence="5">ABC transporter ATP-binding protein</fullName>
    </submittedName>
</protein>
<organism evidence="5 6">
    <name type="scientific">Candidatus Magnetaquiglobus chichijimensis</name>
    <dbReference type="NCBI Taxonomy" id="3141448"/>
    <lineage>
        <taxon>Bacteria</taxon>
        <taxon>Pseudomonadati</taxon>
        <taxon>Pseudomonadota</taxon>
        <taxon>Magnetococcia</taxon>
        <taxon>Magnetococcales</taxon>
        <taxon>Candidatus Magnetaquicoccaceae</taxon>
        <taxon>Candidatus Magnetaquiglobus</taxon>
    </lineage>
</organism>
<accession>A0ABQ0C8B5</accession>
<evidence type="ECO:0000313" key="6">
    <source>
        <dbReference type="Proteomes" id="UP001628193"/>
    </source>
</evidence>
<dbReference type="SMART" id="SM00382">
    <property type="entry name" value="AAA"/>
    <property type="match status" value="1"/>
</dbReference>
<keyword evidence="2" id="KW-0547">Nucleotide-binding</keyword>
<dbReference type="EMBL" id="BAAFGK010000004">
    <property type="protein sequence ID" value="GAB0057138.1"/>
    <property type="molecule type" value="Genomic_DNA"/>
</dbReference>
<dbReference type="Proteomes" id="UP001628193">
    <property type="component" value="Unassembled WGS sequence"/>
</dbReference>
<dbReference type="RefSeq" id="WP_420904843.1">
    <property type="nucleotide sequence ID" value="NZ_BAAFGK010000004.1"/>
</dbReference>
<dbReference type="InterPro" id="IPR015854">
    <property type="entry name" value="ABC_transpr_LolD-like"/>
</dbReference>
<dbReference type="Gene3D" id="3.40.50.300">
    <property type="entry name" value="P-loop containing nucleotide triphosphate hydrolases"/>
    <property type="match status" value="1"/>
</dbReference>
<dbReference type="SUPFAM" id="SSF52540">
    <property type="entry name" value="P-loop containing nucleoside triphosphate hydrolases"/>
    <property type="match status" value="1"/>
</dbReference>
<proteinExistence type="predicted"/>
<comment type="caution">
    <text evidence="5">The sequence shown here is derived from an EMBL/GenBank/DDBJ whole genome shotgun (WGS) entry which is preliminary data.</text>
</comment>
<reference evidence="5 6" key="1">
    <citation type="submission" date="2024-09" db="EMBL/GenBank/DDBJ databases">
        <title>Draft genome sequence of Candidatus Magnetaquicoccaceae bacterium FCR-1.</title>
        <authorList>
            <person name="Shimoshige H."/>
            <person name="Shimamura S."/>
            <person name="Taoka A."/>
            <person name="Kobayashi H."/>
            <person name="Maekawa T."/>
        </authorList>
    </citation>
    <scope>NUCLEOTIDE SEQUENCE [LARGE SCALE GENOMIC DNA]</scope>
    <source>
        <strain evidence="5 6">FCR-1</strain>
    </source>
</reference>
<keyword evidence="1" id="KW-0813">Transport</keyword>
<dbReference type="PANTHER" id="PTHR24220:SF659">
    <property type="entry name" value="TRANSPORTER, PUTATIVE-RELATED"/>
    <property type="match status" value="1"/>
</dbReference>
<gene>
    <name evidence="5" type="ORF">SIID45300_01461</name>
</gene>
<sequence>MTRDTPGAGSVANDPLASLTGIEKSYVEEGAGLVPILTGLNADFQRGTLTALVGRSGSGKTTLLNLIAGLDRPDRGRIFIGGEESTAFDDETSTRFRRRHIGFVFQFFNLVPSLTVLENVRFPLALNGADDAEGTRRALELLERVGLERRAAAFPDRLSGGERQRAAIARALIHRPMLVCADEPTGNLDHKTARGIMALMTAMVREEGTTLIMVTHSLDFAAQADRVLFLEEGRLVEDAR</sequence>
<evidence type="ECO:0000256" key="2">
    <source>
        <dbReference type="ARBA" id="ARBA00022741"/>
    </source>
</evidence>
<dbReference type="InterPro" id="IPR003439">
    <property type="entry name" value="ABC_transporter-like_ATP-bd"/>
</dbReference>
<dbReference type="PROSITE" id="PS00211">
    <property type="entry name" value="ABC_TRANSPORTER_1"/>
    <property type="match status" value="1"/>
</dbReference>
<name>A0ABQ0C8B5_9PROT</name>
<dbReference type="InterPro" id="IPR003593">
    <property type="entry name" value="AAA+_ATPase"/>
</dbReference>
<evidence type="ECO:0000259" key="4">
    <source>
        <dbReference type="PROSITE" id="PS50893"/>
    </source>
</evidence>